<dbReference type="InterPro" id="IPR005062">
    <property type="entry name" value="SAC3/GANP/THP3_conserved"/>
</dbReference>
<dbReference type="GO" id="GO:0005737">
    <property type="term" value="C:cytoplasm"/>
    <property type="evidence" value="ECO:0007669"/>
    <property type="project" value="TreeGrafter"/>
</dbReference>
<dbReference type="Gene3D" id="1.25.40.990">
    <property type="match status" value="1"/>
</dbReference>
<dbReference type="PANTHER" id="PTHR12436:SF3">
    <property type="entry name" value="GERMINAL-CENTER ASSOCIATED NUCLEAR PROTEIN"/>
    <property type="match status" value="1"/>
</dbReference>
<dbReference type="EMBL" id="DS268186">
    <property type="protein sequence ID" value="KMU80250.1"/>
    <property type="molecule type" value="Genomic_DNA"/>
</dbReference>
<dbReference type="STRING" id="454286.A0A0J8R735"/>
<evidence type="ECO:0000313" key="2">
    <source>
        <dbReference type="EMBL" id="KMU80250.1"/>
    </source>
</evidence>
<dbReference type="GO" id="GO:0070390">
    <property type="term" value="C:transcription export complex 2"/>
    <property type="evidence" value="ECO:0007669"/>
    <property type="project" value="TreeGrafter"/>
</dbReference>
<dbReference type="InterPro" id="IPR045107">
    <property type="entry name" value="SAC3/GANP/THP3"/>
</dbReference>
<organism evidence="2 3">
    <name type="scientific">Coccidioides immitis RMSCC 3703</name>
    <dbReference type="NCBI Taxonomy" id="454286"/>
    <lineage>
        <taxon>Eukaryota</taxon>
        <taxon>Fungi</taxon>
        <taxon>Dikarya</taxon>
        <taxon>Ascomycota</taxon>
        <taxon>Pezizomycotina</taxon>
        <taxon>Eurotiomycetes</taxon>
        <taxon>Eurotiomycetidae</taxon>
        <taxon>Onygenales</taxon>
        <taxon>Onygenaceae</taxon>
        <taxon>Coccidioides</taxon>
    </lineage>
</organism>
<dbReference type="AlphaFoldDB" id="A0A0J8R735"/>
<dbReference type="Pfam" id="PF03399">
    <property type="entry name" value="SAC3_GANP"/>
    <property type="match status" value="1"/>
</dbReference>
<protein>
    <recommendedName>
        <fullName evidence="1">SAC3/GANP/THP3 conserved domain-containing protein</fullName>
    </recommendedName>
</protein>
<evidence type="ECO:0000313" key="3">
    <source>
        <dbReference type="Proteomes" id="UP000054559"/>
    </source>
</evidence>
<reference evidence="3" key="1">
    <citation type="journal article" date="2010" name="Genome Res.">
        <title>Population genomic sequencing of Coccidioides fungi reveals recent hybridization and transposon control.</title>
        <authorList>
            <person name="Neafsey D.E."/>
            <person name="Barker B.M."/>
            <person name="Sharpton T.J."/>
            <person name="Stajich J.E."/>
            <person name="Park D.J."/>
            <person name="Whiston E."/>
            <person name="Hung C.-Y."/>
            <person name="McMahan C."/>
            <person name="White J."/>
            <person name="Sykes S."/>
            <person name="Heiman D."/>
            <person name="Young S."/>
            <person name="Zeng Q."/>
            <person name="Abouelleil A."/>
            <person name="Aftuck L."/>
            <person name="Bessette D."/>
            <person name="Brown A."/>
            <person name="FitzGerald M."/>
            <person name="Lui A."/>
            <person name="Macdonald J.P."/>
            <person name="Priest M."/>
            <person name="Orbach M.J."/>
            <person name="Galgiani J.N."/>
            <person name="Kirkland T.N."/>
            <person name="Cole G.T."/>
            <person name="Birren B.W."/>
            <person name="Henn M.R."/>
            <person name="Taylor J.W."/>
            <person name="Rounsley S.D."/>
        </authorList>
    </citation>
    <scope>NUCLEOTIDE SEQUENCE [LARGE SCALE GENOMIC DNA]</scope>
    <source>
        <strain evidence="3">RMSCC 3703</strain>
    </source>
</reference>
<dbReference type="Proteomes" id="UP000054559">
    <property type="component" value="Unassembled WGS sequence"/>
</dbReference>
<gene>
    <name evidence="2" type="ORF">CISG_08356</name>
</gene>
<sequence>MVDKSEKLLNLDTGELDIAETRMIKRFRRSAAGYDEQLPSDIRTPNALLQTLNYILRYVISDDDTLGGIHKFVWDRTRSIRNDLSIQQLTQQQDVEIAVICLERDSSFPYSIPPLSYQVPHPPDTGKTSTKSGNNLTTLFSRYCTTMMIFEGVWYFRTKMNFVLTTFSFRSTISALIWKHVFKSGPVNYYILHE</sequence>
<evidence type="ECO:0000259" key="1">
    <source>
        <dbReference type="Pfam" id="PF03399"/>
    </source>
</evidence>
<name>A0A0J8R735_COCIT</name>
<dbReference type="GO" id="GO:0006406">
    <property type="term" value="P:mRNA export from nucleus"/>
    <property type="evidence" value="ECO:0007669"/>
    <property type="project" value="TreeGrafter"/>
</dbReference>
<accession>A0A0J8R735</accession>
<proteinExistence type="predicted"/>
<feature type="domain" description="SAC3/GANP/THP3 conserved" evidence="1">
    <location>
        <begin position="3"/>
        <end position="104"/>
    </location>
</feature>
<dbReference type="PANTHER" id="PTHR12436">
    <property type="entry name" value="80 KDA MCM3-ASSOCIATED PROTEIN"/>
    <property type="match status" value="1"/>
</dbReference>
<dbReference type="OrthoDB" id="264795at2759"/>